<dbReference type="Pfam" id="PF01697">
    <property type="entry name" value="Glyco_transf_92"/>
    <property type="match status" value="1"/>
</dbReference>
<dbReference type="PANTHER" id="PTHR21461:SF80">
    <property type="entry name" value="GLYCOSYLTRANSFERASE FAMILY 92 PROTEIN"/>
    <property type="match status" value="1"/>
</dbReference>
<evidence type="ECO:0000256" key="2">
    <source>
        <dbReference type="ARBA" id="ARBA00007647"/>
    </source>
</evidence>
<evidence type="ECO:0000256" key="1">
    <source>
        <dbReference type="ARBA" id="ARBA00004167"/>
    </source>
</evidence>
<evidence type="ECO:0000256" key="5">
    <source>
        <dbReference type="ARBA" id="ARBA00022692"/>
    </source>
</evidence>
<comment type="subcellular location">
    <subcellularLocation>
        <location evidence="1">Membrane</location>
        <topology evidence="1">Single-pass membrane protein</topology>
    </subcellularLocation>
</comment>
<comment type="similarity">
    <text evidence="2 8">Belongs to the glycosyltransferase 92 family.</text>
</comment>
<dbReference type="GO" id="GO:0016757">
    <property type="term" value="F:glycosyltransferase activity"/>
    <property type="evidence" value="ECO:0007669"/>
    <property type="project" value="UniProtKB-UniRule"/>
</dbReference>
<dbReference type="EMBL" id="KZ271546">
    <property type="protein sequence ID" value="OZC05043.1"/>
    <property type="molecule type" value="Genomic_DNA"/>
</dbReference>
<evidence type="ECO:0000256" key="6">
    <source>
        <dbReference type="ARBA" id="ARBA00022989"/>
    </source>
</evidence>
<sequence>MALKRLFAVLFLSCLTTMIMLSFTRTFTFSTTINLWKNEQFLRKPSSVVPTLSTATAQKSSNYDDKTYLMAAYITSSSVIRLTTIRKCKTIIRLRFHLKTNQSKFLTIPLIHKPILKCPWFYAKKCDFVGYFATTVRRNDLDQLLMASHKKLPKAYVSRMDKPSLRVPVVLQEARVMPKQPRKHYLAVCLQPIFLLADWTLLVQFFEIWIAQGVTKFCVYVQSMTPEVDALLRVYEHSKDVEVERINWAPLPTGEVAAHENDPNLRIYRTEVTTSINDCVLRSRGHAKYVISSDLDEILVTYKETSLLKLLVSLQAKFKNSAAFVIRSSFALFENHWANISKPTDIDFNSFANISLENYVWPAGFRSKASFYLEFYFSFFTKYDSCFMIPEYVYSAHVHQVLQPEPGKIIKIIPPETALVFHLRRVMRDKLWSSNTTVKTNALARFIDPCNKSWKNRLKIIRQVPETKILHRSEWPQRGSQVMKELEACREQLNSIQNDTCPSPYRCMSRITSVTSNEWVIAQQTWTVL</sequence>
<keyword evidence="4 8" id="KW-0808">Transferase</keyword>
<dbReference type="Proteomes" id="UP000242913">
    <property type="component" value="Unassembled WGS sequence"/>
</dbReference>
<keyword evidence="5" id="KW-0812">Transmembrane</keyword>
<dbReference type="PANTHER" id="PTHR21461">
    <property type="entry name" value="GLYCOSYLTRANSFERASE FAMILY 92 PROTEIN"/>
    <property type="match status" value="1"/>
</dbReference>
<keyword evidence="7" id="KW-0472">Membrane</keyword>
<dbReference type="OrthoDB" id="2526284at2759"/>
<evidence type="ECO:0000313" key="10">
    <source>
        <dbReference type="Proteomes" id="UP000242913"/>
    </source>
</evidence>
<evidence type="ECO:0000313" key="9">
    <source>
        <dbReference type="EMBL" id="OZC05043.1"/>
    </source>
</evidence>
<dbReference type="GO" id="GO:0005737">
    <property type="term" value="C:cytoplasm"/>
    <property type="evidence" value="ECO:0007669"/>
    <property type="project" value="TreeGrafter"/>
</dbReference>
<evidence type="ECO:0000256" key="7">
    <source>
        <dbReference type="ARBA" id="ARBA00023136"/>
    </source>
</evidence>
<accession>A0A238BIP4</accession>
<reference evidence="9 10" key="1">
    <citation type="submission" date="2015-12" db="EMBL/GenBank/DDBJ databases">
        <title>Draft genome of the nematode, Onchocerca flexuosa.</title>
        <authorList>
            <person name="Mitreva M."/>
        </authorList>
    </citation>
    <scope>NUCLEOTIDE SEQUENCE [LARGE SCALE GENOMIC DNA]</scope>
    <source>
        <strain evidence="9">Red Deer</strain>
    </source>
</reference>
<dbReference type="GO" id="GO:0016020">
    <property type="term" value="C:membrane"/>
    <property type="evidence" value="ECO:0007669"/>
    <property type="project" value="UniProtKB-SubCell"/>
</dbReference>
<keyword evidence="3 8" id="KW-0328">Glycosyltransferase</keyword>
<protein>
    <recommendedName>
        <fullName evidence="8">Glycosyltransferase family 92 protein</fullName>
        <ecNumber evidence="8">2.4.1.-</ecNumber>
    </recommendedName>
</protein>
<keyword evidence="6" id="KW-1133">Transmembrane helix</keyword>
<dbReference type="InterPro" id="IPR008166">
    <property type="entry name" value="Glyco_transf_92"/>
</dbReference>
<dbReference type="AlphaFoldDB" id="A0A238BIP4"/>
<organism evidence="9 10">
    <name type="scientific">Onchocerca flexuosa</name>
    <dbReference type="NCBI Taxonomy" id="387005"/>
    <lineage>
        <taxon>Eukaryota</taxon>
        <taxon>Metazoa</taxon>
        <taxon>Ecdysozoa</taxon>
        <taxon>Nematoda</taxon>
        <taxon>Chromadorea</taxon>
        <taxon>Rhabditida</taxon>
        <taxon>Spirurina</taxon>
        <taxon>Spiruromorpha</taxon>
        <taxon>Filarioidea</taxon>
        <taxon>Onchocercidae</taxon>
        <taxon>Onchocerca</taxon>
    </lineage>
</organism>
<proteinExistence type="inferred from homology"/>
<evidence type="ECO:0000256" key="8">
    <source>
        <dbReference type="RuleBase" id="RU366017"/>
    </source>
</evidence>
<evidence type="ECO:0000256" key="4">
    <source>
        <dbReference type="ARBA" id="ARBA00022679"/>
    </source>
</evidence>
<dbReference type="EC" id="2.4.1.-" evidence="8"/>
<gene>
    <name evidence="9" type="ORF">X798_07980</name>
</gene>
<evidence type="ECO:0000256" key="3">
    <source>
        <dbReference type="ARBA" id="ARBA00022676"/>
    </source>
</evidence>
<keyword evidence="10" id="KW-1185">Reference proteome</keyword>
<name>A0A238BIP4_9BILA</name>